<protein>
    <submittedName>
        <fullName evidence="2">M15 family peptidase</fullName>
    </submittedName>
</protein>
<dbReference type="RefSeq" id="WP_133275083.1">
    <property type="nucleotide sequence ID" value="NZ_CP037933.1"/>
</dbReference>
<gene>
    <name evidence="2" type="ORF">E1750_01640</name>
</gene>
<dbReference type="Proteomes" id="UP000291124">
    <property type="component" value="Chromosome"/>
</dbReference>
<sequence length="248" mass="29480">MKRFCFFLLIFQIVFSQEIPQNVQKLLQVFPKQIIGYKENKIIFSDNSTLIYDDFKKKNNQELIENPDIEDQFRFVYKKANWNSIPTVDSGRIRNEAFFKKVYGNSKSDVASKLVEIIWCPKLVNQKIKITTVNGVNEIFKKLSAELDQHPEFVEYIQNIGGTFNWRKISGTNRLSTHSFGITLDINSKKSNYWQWDCKCTDENTQLIYRNQIPLKLVQIFEKYGFIWGGNWKHYDTMHFEYRPELLN</sequence>
<dbReference type="KEGG" id="fnk:E1750_01640"/>
<dbReference type="Pfam" id="PF13539">
    <property type="entry name" value="Peptidase_M15_4"/>
    <property type="match status" value="1"/>
</dbReference>
<organism evidence="2 3">
    <name type="scientific">Flavobacterium nackdongense</name>
    <dbReference type="NCBI Taxonomy" id="2547394"/>
    <lineage>
        <taxon>Bacteria</taxon>
        <taxon>Pseudomonadati</taxon>
        <taxon>Bacteroidota</taxon>
        <taxon>Flavobacteriia</taxon>
        <taxon>Flavobacteriales</taxon>
        <taxon>Flavobacteriaceae</taxon>
        <taxon>Flavobacterium</taxon>
    </lineage>
</organism>
<dbReference type="Gene3D" id="3.30.1380.10">
    <property type="match status" value="1"/>
</dbReference>
<feature type="domain" description="Peptidase M15C" evidence="1">
    <location>
        <begin position="171"/>
        <end position="242"/>
    </location>
</feature>
<dbReference type="GO" id="GO:0008233">
    <property type="term" value="F:peptidase activity"/>
    <property type="evidence" value="ECO:0007669"/>
    <property type="project" value="InterPro"/>
</dbReference>
<accession>A0A4V1AGC4</accession>
<reference evidence="3" key="1">
    <citation type="submission" date="2019-03" db="EMBL/GenBank/DDBJ databases">
        <title>Flavobacterium sp.</title>
        <authorList>
            <person name="Kim H."/>
        </authorList>
    </citation>
    <scope>NUCLEOTIDE SEQUENCE [LARGE SCALE GENOMIC DNA]</scope>
    <source>
        <strain evidence="3">GS13</strain>
    </source>
</reference>
<evidence type="ECO:0000313" key="2">
    <source>
        <dbReference type="EMBL" id="QBN17552.1"/>
    </source>
</evidence>
<proteinExistence type="predicted"/>
<dbReference type="OrthoDB" id="9799970at2"/>
<dbReference type="AlphaFoldDB" id="A0A4V1AGC4"/>
<evidence type="ECO:0000259" key="1">
    <source>
        <dbReference type="Pfam" id="PF13539"/>
    </source>
</evidence>
<dbReference type="InterPro" id="IPR009045">
    <property type="entry name" value="Zn_M74/Hedgehog-like"/>
</dbReference>
<dbReference type="InterPro" id="IPR039561">
    <property type="entry name" value="Peptidase_M15C"/>
</dbReference>
<dbReference type="EMBL" id="CP037933">
    <property type="protein sequence ID" value="QBN17552.1"/>
    <property type="molecule type" value="Genomic_DNA"/>
</dbReference>
<dbReference type="SUPFAM" id="SSF55166">
    <property type="entry name" value="Hedgehog/DD-peptidase"/>
    <property type="match status" value="1"/>
</dbReference>
<keyword evidence="3" id="KW-1185">Reference proteome</keyword>
<name>A0A4V1AGC4_9FLAO</name>
<evidence type="ECO:0000313" key="3">
    <source>
        <dbReference type="Proteomes" id="UP000291124"/>
    </source>
</evidence>